<evidence type="ECO:0000259" key="4">
    <source>
        <dbReference type="PROSITE" id="PS01124"/>
    </source>
</evidence>
<dbReference type="PANTHER" id="PTHR43280">
    <property type="entry name" value="ARAC-FAMILY TRANSCRIPTIONAL REGULATOR"/>
    <property type="match status" value="1"/>
</dbReference>
<evidence type="ECO:0000256" key="2">
    <source>
        <dbReference type="ARBA" id="ARBA00023125"/>
    </source>
</evidence>
<evidence type="ECO:0000256" key="3">
    <source>
        <dbReference type="ARBA" id="ARBA00023163"/>
    </source>
</evidence>
<organism evidence="5 6">
    <name type="scientific">Paenibacillus arenilitoris</name>
    <dbReference type="NCBI Taxonomy" id="2772299"/>
    <lineage>
        <taxon>Bacteria</taxon>
        <taxon>Bacillati</taxon>
        <taxon>Bacillota</taxon>
        <taxon>Bacilli</taxon>
        <taxon>Bacillales</taxon>
        <taxon>Paenibacillaceae</taxon>
        <taxon>Paenibacillus</taxon>
    </lineage>
</organism>
<dbReference type="GO" id="GO:0003700">
    <property type="term" value="F:DNA-binding transcription factor activity"/>
    <property type="evidence" value="ECO:0007669"/>
    <property type="project" value="InterPro"/>
</dbReference>
<keyword evidence="2" id="KW-0238">DNA-binding</keyword>
<dbReference type="PRINTS" id="PR00032">
    <property type="entry name" value="HTHARAC"/>
</dbReference>
<sequence length="291" mass="33025">MYLWNQSEERLNRFAGLLKGERLTFQIHYWGTVRHLTANVVHKHSFYEICYVNGGTATYAEGDAEYPLREGVLFCSRPGVYHQIKDVDRLDLLFVAFEPDETQSDANEFELYDRALKQGAVWLENQAISPSVQLWKSLLLPEGPLRPMPVSLLPQLAHALLVSFQAPLGGALKPEPVQQASNNALLINRAKLYIRDNLSGNLTLPEVAHYLNLSERHLSRLFAGSILESFSMLVRSERVRAAERLLARTNDPIKEIAERTGFASVHYFTRTFTRAKGISPAAFREASRRNE</sequence>
<evidence type="ECO:0000256" key="1">
    <source>
        <dbReference type="ARBA" id="ARBA00023015"/>
    </source>
</evidence>
<dbReference type="InterPro" id="IPR020449">
    <property type="entry name" value="Tscrpt_reg_AraC-type_HTH"/>
</dbReference>
<dbReference type="Proteomes" id="UP000632125">
    <property type="component" value="Unassembled WGS sequence"/>
</dbReference>
<keyword evidence="3" id="KW-0804">Transcription</keyword>
<dbReference type="Pfam" id="PF12833">
    <property type="entry name" value="HTH_18"/>
    <property type="match status" value="1"/>
</dbReference>
<reference evidence="5" key="1">
    <citation type="submission" date="2020-09" db="EMBL/GenBank/DDBJ databases">
        <title>A novel bacterium of genus Paenibacillus, isolated from South China Sea.</title>
        <authorList>
            <person name="Huang H."/>
            <person name="Mo K."/>
            <person name="Hu Y."/>
        </authorList>
    </citation>
    <scope>NUCLEOTIDE SEQUENCE</scope>
    <source>
        <strain evidence="5">IB182493</strain>
    </source>
</reference>
<comment type="caution">
    <text evidence="5">The sequence shown here is derived from an EMBL/GenBank/DDBJ whole genome shotgun (WGS) entry which is preliminary data.</text>
</comment>
<dbReference type="SUPFAM" id="SSF46689">
    <property type="entry name" value="Homeodomain-like"/>
    <property type="match status" value="2"/>
</dbReference>
<dbReference type="AlphaFoldDB" id="A0A927CJW6"/>
<keyword evidence="6" id="KW-1185">Reference proteome</keyword>
<dbReference type="Gene3D" id="1.10.10.60">
    <property type="entry name" value="Homeodomain-like"/>
    <property type="match status" value="1"/>
</dbReference>
<dbReference type="SMART" id="SM00342">
    <property type="entry name" value="HTH_ARAC"/>
    <property type="match status" value="1"/>
</dbReference>
<feature type="domain" description="HTH araC/xylS-type" evidence="4">
    <location>
        <begin position="188"/>
        <end position="286"/>
    </location>
</feature>
<dbReference type="PROSITE" id="PS01124">
    <property type="entry name" value="HTH_ARAC_FAMILY_2"/>
    <property type="match status" value="1"/>
</dbReference>
<dbReference type="InterPro" id="IPR009057">
    <property type="entry name" value="Homeodomain-like_sf"/>
</dbReference>
<evidence type="ECO:0000313" key="5">
    <source>
        <dbReference type="EMBL" id="MBD2867236.1"/>
    </source>
</evidence>
<dbReference type="InterPro" id="IPR003313">
    <property type="entry name" value="AraC-bd"/>
</dbReference>
<protein>
    <submittedName>
        <fullName evidence="5">Helix-turn-helix domain-containing protein</fullName>
    </submittedName>
</protein>
<name>A0A927CJW6_9BACL</name>
<dbReference type="InterPro" id="IPR018062">
    <property type="entry name" value="HTH_AraC-typ_CS"/>
</dbReference>
<keyword evidence="1" id="KW-0805">Transcription regulation</keyword>
<dbReference type="InterPro" id="IPR037923">
    <property type="entry name" value="HTH-like"/>
</dbReference>
<dbReference type="PROSITE" id="PS00041">
    <property type="entry name" value="HTH_ARAC_FAMILY_1"/>
    <property type="match status" value="1"/>
</dbReference>
<evidence type="ECO:0000313" key="6">
    <source>
        <dbReference type="Proteomes" id="UP000632125"/>
    </source>
</evidence>
<dbReference type="PANTHER" id="PTHR43280:SF28">
    <property type="entry name" value="HTH-TYPE TRANSCRIPTIONAL ACTIVATOR RHAS"/>
    <property type="match status" value="1"/>
</dbReference>
<gene>
    <name evidence="5" type="ORF">IDH41_01505</name>
</gene>
<dbReference type="InterPro" id="IPR018060">
    <property type="entry name" value="HTH_AraC"/>
</dbReference>
<dbReference type="GO" id="GO:0043565">
    <property type="term" value="F:sequence-specific DNA binding"/>
    <property type="evidence" value="ECO:0007669"/>
    <property type="project" value="InterPro"/>
</dbReference>
<dbReference type="InterPro" id="IPR014710">
    <property type="entry name" value="RmlC-like_jellyroll"/>
</dbReference>
<dbReference type="Pfam" id="PF02311">
    <property type="entry name" value="AraC_binding"/>
    <property type="match status" value="1"/>
</dbReference>
<accession>A0A927CJW6</accession>
<dbReference type="Gene3D" id="2.60.120.10">
    <property type="entry name" value="Jelly Rolls"/>
    <property type="match status" value="1"/>
</dbReference>
<dbReference type="RefSeq" id="WP_190857614.1">
    <property type="nucleotide sequence ID" value="NZ_JACXIY010000001.1"/>
</dbReference>
<proteinExistence type="predicted"/>
<dbReference type="EMBL" id="JACXIY010000001">
    <property type="protein sequence ID" value="MBD2867236.1"/>
    <property type="molecule type" value="Genomic_DNA"/>
</dbReference>
<dbReference type="SUPFAM" id="SSF51215">
    <property type="entry name" value="Regulatory protein AraC"/>
    <property type="match status" value="1"/>
</dbReference>